<evidence type="ECO:0000256" key="3">
    <source>
        <dbReference type="PROSITE-ProRule" id="PRU00023"/>
    </source>
</evidence>
<keyword evidence="1" id="KW-0677">Repeat</keyword>
<reference evidence="5 6" key="1">
    <citation type="submission" date="2024-06" db="EMBL/GenBank/DDBJ databases">
        <title>Sorghum-associated microbial communities from plants grown in Nebraska, USA.</title>
        <authorList>
            <person name="Schachtman D."/>
        </authorList>
    </citation>
    <scope>NUCLEOTIDE SEQUENCE [LARGE SCALE GENOMIC DNA]</scope>
    <source>
        <strain evidence="5 6">2709</strain>
    </source>
</reference>
<comment type="caution">
    <text evidence="5">The sequence shown here is derived from an EMBL/GenBank/DDBJ whole genome shotgun (WGS) entry which is preliminary data.</text>
</comment>
<keyword evidence="2 3" id="KW-0040">ANK repeat</keyword>
<feature type="repeat" description="ANK" evidence="3">
    <location>
        <begin position="294"/>
        <end position="326"/>
    </location>
</feature>
<dbReference type="PANTHER" id="PTHR24198">
    <property type="entry name" value="ANKYRIN REPEAT AND PROTEIN KINASE DOMAIN-CONTAINING PROTEIN"/>
    <property type="match status" value="1"/>
</dbReference>
<gene>
    <name evidence="5" type="ORF">ABIE13_001394</name>
</gene>
<dbReference type="SMART" id="SM00248">
    <property type="entry name" value="ANK"/>
    <property type="match status" value="10"/>
</dbReference>
<name>A0ABV2Q5H6_9BURK</name>
<dbReference type="PROSITE" id="PS50297">
    <property type="entry name" value="ANK_REP_REGION"/>
    <property type="match status" value="4"/>
</dbReference>
<dbReference type="SUPFAM" id="SSF48403">
    <property type="entry name" value="Ankyrin repeat"/>
    <property type="match status" value="1"/>
</dbReference>
<organism evidence="5 6">
    <name type="scientific">Ottowia thiooxydans</name>
    <dbReference type="NCBI Taxonomy" id="219182"/>
    <lineage>
        <taxon>Bacteria</taxon>
        <taxon>Pseudomonadati</taxon>
        <taxon>Pseudomonadota</taxon>
        <taxon>Betaproteobacteria</taxon>
        <taxon>Burkholderiales</taxon>
        <taxon>Comamonadaceae</taxon>
        <taxon>Ottowia</taxon>
    </lineage>
</organism>
<dbReference type="Gene3D" id="1.25.40.20">
    <property type="entry name" value="Ankyrin repeat-containing domain"/>
    <property type="match status" value="3"/>
</dbReference>
<evidence type="ECO:0000256" key="2">
    <source>
        <dbReference type="ARBA" id="ARBA00023043"/>
    </source>
</evidence>
<keyword evidence="6" id="KW-1185">Reference proteome</keyword>
<dbReference type="PROSITE" id="PS50088">
    <property type="entry name" value="ANK_REPEAT"/>
    <property type="match status" value="4"/>
</dbReference>
<evidence type="ECO:0000256" key="4">
    <source>
        <dbReference type="SAM" id="MobiDB-lite"/>
    </source>
</evidence>
<dbReference type="InterPro" id="IPR002110">
    <property type="entry name" value="Ankyrin_rpt"/>
</dbReference>
<dbReference type="EMBL" id="JBEPSH010000002">
    <property type="protein sequence ID" value="MET4576294.1"/>
    <property type="molecule type" value="Genomic_DNA"/>
</dbReference>
<evidence type="ECO:0000313" key="5">
    <source>
        <dbReference type="EMBL" id="MET4576294.1"/>
    </source>
</evidence>
<dbReference type="InterPro" id="IPR036770">
    <property type="entry name" value="Ankyrin_rpt-contain_sf"/>
</dbReference>
<dbReference type="Proteomes" id="UP001549320">
    <property type="component" value="Unassembled WGS sequence"/>
</dbReference>
<feature type="repeat" description="ANK" evidence="3">
    <location>
        <begin position="360"/>
        <end position="381"/>
    </location>
</feature>
<protein>
    <submittedName>
        <fullName evidence="5">Ankyrin repeat protein</fullName>
    </submittedName>
</protein>
<dbReference type="PRINTS" id="PR01415">
    <property type="entry name" value="ANKYRIN"/>
</dbReference>
<dbReference type="Pfam" id="PF12796">
    <property type="entry name" value="Ank_2"/>
    <property type="match status" value="2"/>
</dbReference>
<feature type="repeat" description="ANK" evidence="3">
    <location>
        <begin position="478"/>
        <end position="510"/>
    </location>
</feature>
<sequence>MLRFNPNANAPAEGQAPPQDRVANPAPAFLQAMLAPQPLAIGPGQERAAIQADRMHAMDAFARNAPAQAGAAWPLAQVRPPDLQLEQAQPRARRPPPGPLAHLHPANQWVQLGQPGGMGNMNGAMNVPLMAFPPVQQVGILNILPLANEQAFRGPNQIDPIFEQRGVAPVADQEEFNLIFSGGATSAPFLKYYAEPSKRYKDNHETGHSALMLAAGADDDDATRALLSSTILTLHLPGGYQHTILDDERYRLKQHRMSAADPHYVFMRAPSGRPAAPEMAPQLLKQLLGVRAPDGRSPLMFAAERENIKPATRLLDKGADIDDQAHDGRTSLAFAAEGGHARMVKFLMESGASIWLATSKGDTPFSLAARAGHLEVVRTLLAEIPVLTACRHPQLERQLMDETYPLAVRELLSEARSSELSLINAAMSKGPGALQQVITGKDTVWLNSALLTVAALGLEKAVEPLIKAGADVNERTLQGQTALLVASELGHVEVTKKLLQNGASVMVRTRMNHGPLSLAVLGNHHQVLHALLARPAGQYVWFVEQAGEQSFSHNETVTALHVAAKQGNLEALYMLFNGLNASTYSPTQLERAKALARTAGQTEAVVLLDRLMRVDTLTRALFNQYQFVDLDPLFAEIDGVNAALQKTGLNPLRAFLEHAVSRPQSHHPNSKLYDQVGMLLLHAGVDSTVKTRAGESMLTLAVKLKALHLASFLVSSGQCDDRAEPDLLSSLLTPSWGLNGGRVMAPSDLPLNLLDWLVFSGPVSERDPYLQFFQSRGLWPKDLNNVSQRNAALRAASLNGCVGIVRTLLTESSDAKFVNQLMYQATTTGSWNVVKALQKDGWVDAIDKGVMQNALTEALKNRDHGALVDILMLNDLLPNKSRKPARGAVLEAQALPQEDIGSMFTRVEYTGDIAQLNRLIRSGACPPRGELTSREWLIGRELLADHRAWAAFDFVWCAEGVGEQEKRILTSHGLWPRNEQDGQQVAAAISAIARVGGSNIFGQLLELPALKKWRDLPENAASYDAMMARSLMVLADTQSINAFELIQSKIQDD</sequence>
<feature type="region of interest" description="Disordered" evidence="4">
    <location>
        <begin position="1"/>
        <end position="23"/>
    </location>
</feature>
<feature type="repeat" description="ANK" evidence="3">
    <location>
        <begin position="327"/>
        <end position="359"/>
    </location>
</feature>
<evidence type="ECO:0000313" key="6">
    <source>
        <dbReference type="Proteomes" id="UP001549320"/>
    </source>
</evidence>
<proteinExistence type="predicted"/>
<accession>A0ABV2Q5H6</accession>
<dbReference type="PANTHER" id="PTHR24198:SF165">
    <property type="entry name" value="ANKYRIN REPEAT-CONTAINING PROTEIN-RELATED"/>
    <property type="match status" value="1"/>
</dbReference>
<evidence type="ECO:0000256" key="1">
    <source>
        <dbReference type="ARBA" id="ARBA00022737"/>
    </source>
</evidence>